<protein>
    <submittedName>
        <fullName evidence="4">Tripartite motif-containing protein 2</fullName>
    </submittedName>
</protein>
<reference evidence="4" key="1">
    <citation type="journal article" date="2012" name="Nature">
        <title>The oyster genome reveals stress adaptation and complexity of shell formation.</title>
        <authorList>
            <person name="Zhang G."/>
            <person name="Fang X."/>
            <person name="Guo X."/>
            <person name="Li L."/>
            <person name="Luo R."/>
            <person name="Xu F."/>
            <person name="Yang P."/>
            <person name="Zhang L."/>
            <person name="Wang X."/>
            <person name="Qi H."/>
            <person name="Xiong Z."/>
            <person name="Que H."/>
            <person name="Xie Y."/>
            <person name="Holland P.W."/>
            <person name="Paps J."/>
            <person name="Zhu Y."/>
            <person name="Wu F."/>
            <person name="Chen Y."/>
            <person name="Wang J."/>
            <person name="Peng C."/>
            <person name="Meng J."/>
            <person name="Yang L."/>
            <person name="Liu J."/>
            <person name="Wen B."/>
            <person name="Zhang N."/>
            <person name="Huang Z."/>
            <person name="Zhu Q."/>
            <person name="Feng Y."/>
            <person name="Mount A."/>
            <person name="Hedgecock D."/>
            <person name="Xu Z."/>
            <person name="Liu Y."/>
            <person name="Domazet-Loso T."/>
            <person name="Du Y."/>
            <person name="Sun X."/>
            <person name="Zhang S."/>
            <person name="Liu B."/>
            <person name="Cheng P."/>
            <person name="Jiang X."/>
            <person name="Li J."/>
            <person name="Fan D."/>
            <person name="Wang W."/>
            <person name="Fu W."/>
            <person name="Wang T."/>
            <person name="Wang B."/>
            <person name="Zhang J."/>
            <person name="Peng Z."/>
            <person name="Li Y."/>
            <person name="Li N."/>
            <person name="Wang J."/>
            <person name="Chen M."/>
            <person name="He Y."/>
            <person name="Tan F."/>
            <person name="Song X."/>
            <person name="Zheng Q."/>
            <person name="Huang R."/>
            <person name="Yang H."/>
            <person name="Du X."/>
            <person name="Chen L."/>
            <person name="Yang M."/>
            <person name="Gaffney P.M."/>
            <person name="Wang S."/>
            <person name="Luo L."/>
            <person name="She Z."/>
            <person name="Ming Y."/>
            <person name="Huang W."/>
            <person name="Zhang S."/>
            <person name="Huang B."/>
            <person name="Zhang Y."/>
            <person name="Qu T."/>
            <person name="Ni P."/>
            <person name="Miao G."/>
            <person name="Wang J."/>
            <person name="Wang Q."/>
            <person name="Steinberg C.E."/>
            <person name="Wang H."/>
            <person name="Li N."/>
            <person name="Qian L."/>
            <person name="Zhang G."/>
            <person name="Li Y."/>
            <person name="Yang H."/>
            <person name="Liu X."/>
            <person name="Wang J."/>
            <person name="Yin Y."/>
            <person name="Wang J."/>
        </authorList>
    </citation>
    <scope>NUCLEOTIDE SEQUENCE [LARGE SCALE GENOMIC DNA]</scope>
    <source>
        <strain evidence="4">05x7-T-G4-1.051#20</strain>
    </source>
</reference>
<dbReference type="Pfam" id="PF00643">
    <property type="entry name" value="zf-B_box"/>
    <property type="match status" value="1"/>
</dbReference>
<evidence type="ECO:0000256" key="3">
    <source>
        <dbReference type="ARBA" id="ARBA00022833"/>
    </source>
</evidence>
<dbReference type="InterPro" id="IPR017907">
    <property type="entry name" value="Znf_RING_CS"/>
</dbReference>
<evidence type="ECO:0000256" key="2">
    <source>
        <dbReference type="ARBA" id="ARBA00022771"/>
    </source>
</evidence>
<dbReference type="HOGENOM" id="CLU_064161_0_0_1"/>
<keyword evidence="2" id="KW-0863">Zinc-finger</keyword>
<dbReference type="PROSITE" id="PS50089">
    <property type="entry name" value="ZF_RING_2"/>
    <property type="match status" value="1"/>
</dbReference>
<dbReference type="GO" id="GO:0008270">
    <property type="term" value="F:zinc ion binding"/>
    <property type="evidence" value="ECO:0007669"/>
    <property type="project" value="UniProtKB-KW"/>
</dbReference>
<dbReference type="InterPro" id="IPR001841">
    <property type="entry name" value="Znf_RING"/>
</dbReference>
<name>K1QE01_MAGGI</name>
<accession>K1QE01</accession>
<keyword evidence="3" id="KW-0862">Zinc</keyword>
<dbReference type="SUPFAM" id="SSF57845">
    <property type="entry name" value="B-box zinc-binding domain"/>
    <property type="match status" value="1"/>
</dbReference>
<gene>
    <name evidence="4" type="ORF">CGI_10007901</name>
</gene>
<dbReference type="AlphaFoldDB" id="K1QE01"/>
<dbReference type="SMART" id="SM00184">
    <property type="entry name" value="RING"/>
    <property type="match status" value="1"/>
</dbReference>
<dbReference type="GO" id="GO:0061630">
    <property type="term" value="F:ubiquitin protein ligase activity"/>
    <property type="evidence" value="ECO:0007669"/>
    <property type="project" value="TreeGrafter"/>
</dbReference>
<dbReference type="InterPro" id="IPR047153">
    <property type="entry name" value="TRIM45/56/19-like"/>
</dbReference>
<dbReference type="InParanoid" id="K1QE01"/>
<dbReference type="Gene3D" id="3.30.40.10">
    <property type="entry name" value="Zinc/RING finger domain, C3HC4 (zinc finger)"/>
    <property type="match status" value="1"/>
</dbReference>
<evidence type="ECO:0000313" key="4">
    <source>
        <dbReference type="EMBL" id="EKC27020.1"/>
    </source>
</evidence>
<proteinExistence type="predicted"/>
<dbReference type="EMBL" id="JH815888">
    <property type="protein sequence ID" value="EKC27020.1"/>
    <property type="molecule type" value="Genomic_DNA"/>
</dbReference>
<dbReference type="PROSITE" id="PS00518">
    <property type="entry name" value="ZF_RING_1"/>
    <property type="match status" value="1"/>
</dbReference>
<dbReference type="GO" id="GO:0005654">
    <property type="term" value="C:nucleoplasm"/>
    <property type="evidence" value="ECO:0007669"/>
    <property type="project" value="TreeGrafter"/>
</dbReference>
<dbReference type="PANTHER" id="PTHR25462:SF305">
    <property type="entry name" value="RING-TYPE DOMAIN-CONTAINING PROTEIN"/>
    <property type="match status" value="1"/>
</dbReference>
<evidence type="ECO:0000256" key="1">
    <source>
        <dbReference type="ARBA" id="ARBA00022723"/>
    </source>
</evidence>
<dbReference type="Pfam" id="PF13445">
    <property type="entry name" value="zf-RING_UBOX"/>
    <property type="match status" value="1"/>
</dbReference>
<organism evidence="4">
    <name type="scientific">Magallana gigas</name>
    <name type="common">Pacific oyster</name>
    <name type="synonym">Crassostrea gigas</name>
    <dbReference type="NCBI Taxonomy" id="29159"/>
    <lineage>
        <taxon>Eukaryota</taxon>
        <taxon>Metazoa</taxon>
        <taxon>Spiralia</taxon>
        <taxon>Lophotrochozoa</taxon>
        <taxon>Mollusca</taxon>
        <taxon>Bivalvia</taxon>
        <taxon>Autobranchia</taxon>
        <taxon>Pteriomorphia</taxon>
        <taxon>Ostreida</taxon>
        <taxon>Ostreoidea</taxon>
        <taxon>Ostreidae</taxon>
        <taxon>Magallana</taxon>
    </lineage>
</organism>
<dbReference type="SUPFAM" id="SSF57850">
    <property type="entry name" value="RING/U-box"/>
    <property type="match status" value="1"/>
</dbReference>
<keyword evidence="1" id="KW-0479">Metal-binding</keyword>
<dbReference type="PANTHER" id="PTHR25462">
    <property type="entry name" value="BONUS, ISOFORM C-RELATED"/>
    <property type="match status" value="1"/>
</dbReference>
<dbReference type="PROSITE" id="PS50119">
    <property type="entry name" value="ZF_BBOX"/>
    <property type="match status" value="1"/>
</dbReference>
<dbReference type="InterPro" id="IPR000315">
    <property type="entry name" value="Znf_B-box"/>
</dbReference>
<dbReference type="Gene3D" id="3.30.160.60">
    <property type="entry name" value="Classic Zinc Finger"/>
    <property type="match status" value="1"/>
</dbReference>
<dbReference type="InterPro" id="IPR013083">
    <property type="entry name" value="Znf_RING/FYVE/PHD"/>
</dbReference>
<dbReference type="InterPro" id="IPR027370">
    <property type="entry name" value="Znf-RING_euk"/>
</dbReference>
<sequence>MATGRKPVDKHVVFNCTICLQQIVKPRSLPCSHTFCEECLQHFISREAIGKEESSFEFKCPICRRVSGCPEQGVPVEEWAKHFPANLLLNSLTTSFEEQSQDKLCAMCVRDNKQIKADYWCNDCRESICDSCKGIHKINVILQKHKISALNMKDEDDNLQFPDMDEPCRFHPGKFVEVFCVDHDNLCCSICFATRHRHCERVEALDEMIKRIPKSNVDRNIEVLSNIAQITSKIIENKERTIRETNARKETILTNVSNEIENLKTKLDECQQHDHLRHL</sequence>